<dbReference type="InterPro" id="IPR001173">
    <property type="entry name" value="Glyco_trans_2-like"/>
</dbReference>
<feature type="domain" description="Glycosyltransferase 2-like" evidence="1">
    <location>
        <begin position="8"/>
        <end position="105"/>
    </location>
</feature>
<keyword evidence="3" id="KW-1185">Reference proteome</keyword>
<dbReference type="PANTHER" id="PTHR43685:SF2">
    <property type="entry name" value="GLYCOSYLTRANSFERASE 2-LIKE DOMAIN-CONTAINING PROTEIN"/>
    <property type="match status" value="1"/>
</dbReference>
<dbReference type="PANTHER" id="PTHR43685">
    <property type="entry name" value="GLYCOSYLTRANSFERASE"/>
    <property type="match status" value="1"/>
</dbReference>
<dbReference type="SUPFAM" id="SSF53448">
    <property type="entry name" value="Nucleotide-diphospho-sugar transferases"/>
    <property type="match status" value="1"/>
</dbReference>
<name>A0AA37M994_9HYPH</name>
<gene>
    <name evidence="2" type="ORF">NBEOAGPD_0257</name>
</gene>
<dbReference type="InterPro" id="IPR029044">
    <property type="entry name" value="Nucleotide-diphossugar_trans"/>
</dbReference>
<dbReference type="Proteomes" id="UP001055108">
    <property type="component" value="Unassembled WGS sequence"/>
</dbReference>
<sequence length="328" mass="37165">MNKTPTLSIAIPTYNRRDDLLRCLSSVLPQLTDDVELLVVDNASDIPVSSFVDHPRVRIVRNPINIGAVGNLLRTFELANADWVWLIGDDDEANPTGVATILSHIACLPEAGHIFFSNYMGVIDTTQIAKGDDAFIACYRVQDFGARLWMSGQVLNRRVAAGNLRYAYAYPSSSPQLVLALLAARSEAVVFSESEIAIHHSAAYHEMWDPYTIYDQMTQMLSLNIGGKLRSHMARCFFSFFSNYDKHFLEVLHTRFADAERLNEMRRIFMLRWQAIFSCFDNYQSLLADLHGKVAVLDNPQHAETYYAQLSEQQKSMLWPSARVGYVK</sequence>
<evidence type="ECO:0000313" key="3">
    <source>
        <dbReference type="Proteomes" id="UP001055108"/>
    </source>
</evidence>
<accession>A0AA37M994</accession>
<evidence type="ECO:0000259" key="1">
    <source>
        <dbReference type="Pfam" id="PF00535"/>
    </source>
</evidence>
<evidence type="ECO:0000313" key="2">
    <source>
        <dbReference type="EMBL" id="GJD77055.1"/>
    </source>
</evidence>
<dbReference type="RefSeq" id="WP_238300659.1">
    <property type="nucleotide sequence ID" value="NZ_BPQM01000005.1"/>
</dbReference>
<dbReference type="InterPro" id="IPR050834">
    <property type="entry name" value="Glycosyltransf_2"/>
</dbReference>
<dbReference type="CDD" id="cd00761">
    <property type="entry name" value="Glyco_tranf_GTA_type"/>
    <property type="match status" value="1"/>
</dbReference>
<reference evidence="2" key="1">
    <citation type="journal article" date="2016" name="Front. Microbiol.">
        <title>Genome Sequence of the Piezophilic, Mesophilic Sulfate-Reducing Bacterium Desulfovibrio indicus J2T.</title>
        <authorList>
            <person name="Cao J."/>
            <person name="Maignien L."/>
            <person name="Shao Z."/>
            <person name="Alain K."/>
            <person name="Jebbar M."/>
        </authorList>
    </citation>
    <scope>NUCLEOTIDE SEQUENCE</scope>
    <source>
        <strain evidence="2">NBRC 103626</strain>
    </source>
</reference>
<dbReference type="Gene3D" id="3.90.550.10">
    <property type="entry name" value="Spore Coat Polysaccharide Biosynthesis Protein SpsA, Chain A"/>
    <property type="match status" value="1"/>
</dbReference>
<comment type="caution">
    <text evidence="2">The sequence shown here is derived from an EMBL/GenBank/DDBJ whole genome shotgun (WGS) entry which is preliminary data.</text>
</comment>
<dbReference type="EMBL" id="BPQM01000005">
    <property type="protein sequence ID" value="GJD77055.1"/>
    <property type="molecule type" value="Genomic_DNA"/>
</dbReference>
<proteinExistence type="predicted"/>
<dbReference type="Pfam" id="PF00535">
    <property type="entry name" value="Glycos_transf_2"/>
    <property type="match status" value="1"/>
</dbReference>
<protein>
    <recommendedName>
        <fullName evidence="1">Glycosyltransferase 2-like domain-containing protein</fullName>
    </recommendedName>
</protein>
<dbReference type="AlphaFoldDB" id="A0AA37M994"/>
<organism evidence="2 3">
    <name type="scientific">Methylobacterium gregans</name>
    <dbReference type="NCBI Taxonomy" id="374424"/>
    <lineage>
        <taxon>Bacteria</taxon>
        <taxon>Pseudomonadati</taxon>
        <taxon>Pseudomonadota</taxon>
        <taxon>Alphaproteobacteria</taxon>
        <taxon>Hyphomicrobiales</taxon>
        <taxon>Methylobacteriaceae</taxon>
        <taxon>Methylobacterium</taxon>
    </lineage>
</organism>
<reference evidence="2" key="2">
    <citation type="submission" date="2021-08" db="EMBL/GenBank/DDBJ databases">
        <authorList>
            <person name="Tani A."/>
            <person name="Ola A."/>
            <person name="Ogura Y."/>
            <person name="Katsura K."/>
            <person name="Hayashi T."/>
        </authorList>
    </citation>
    <scope>NUCLEOTIDE SEQUENCE</scope>
    <source>
        <strain evidence="2">NBRC 103626</strain>
    </source>
</reference>